<dbReference type="Pfam" id="PF02839">
    <property type="entry name" value="CBM_5_12"/>
    <property type="match status" value="1"/>
</dbReference>
<dbReference type="InterPro" id="IPR035070">
    <property type="entry name" value="Streptogrisin_prodomain"/>
</dbReference>
<keyword evidence="7" id="KW-1015">Disulfide bond</keyword>
<dbReference type="InterPro" id="IPR009003">
    <property type="entry name" value="Peptidase_S1_PA"/>
</dbReference>
<dbReference type="GO" id="GO:0006508">
    <property type="term" value="P:proteolysis"/>
    <property type="evidence" value="ECO:0007669"/>
    <property type="project" value="UniProtKB-KW"/>
</dbReference>
<keyword evidence="6" id="KW-0865">Zymogen</keyword>
<dbReference type="GO" id="GO:0004252">
    <property type="term" value="F:serine-type endopeptidase activity"/>
    <property type="evidence" value="ECO:0007669"/>
    <property type="project" value="InterPro"/>
</dbReference>
<evidence type="ECO:0000256" key="7">
    <source>
        <dbReference type="ARBA" id="ARBA00023157"/>
    </source>
</evidence>
<organism evidence="10 11">
    <name type="scientific">Streptomyces caeruleatus</name>
    <dbReference type="NCBI Taxonomy" id="661399"/>
    <lineage>
        <taxon>Bacteria</taxon>
        <taxon>Bacillati</taxon>
        <taxon>Actinomycetota</taxon>
        <taxon>Actinomycetes</taxon>
        <taxon>Kitasatosporales</taxon>
        <taxon>Streptomycetaceae</taxon>
        <taxon>Streptomyces</taxon>
    </lineage>
</organism>
<evidence type="ECO:0000256" key="8">
    <source>
        <dbReference type="SAM" id="SignalP"/>
    </source>
</evidence>
<keyword evidence="5" id="KW-0720">Serine protease</keyword>
<dbReference type="InterPro" id="IPR036573">
    <property type="entry name" value="CBM_sf_5/12"/>
</dbReference>
<dbReference type="InterPro" id="IPR043504">
    <property type="entry name" value="Peptidase_S1_PA_chymotrypsin"/>
</dbReference>
<name>A0A101U9K3_9ACTN</name>
<keyword evidence="2 10" id="KW-0645">Protease</keyword>
<dbReference type="Gene3D" id="3.30.300.50">
    <property type="match status" value="2"/>
</dbReference>
<dbReference type="AlphaFoldDB" id="A0A101U9K3"/>
<evidence type="ECO:0000256" key="4">
    <source>
        <dbReference type="ARBA" id="ARBA00022801"/>
    </source>
</evidence>
<feature type="domain" description="Chitin-binding type-3" evidence="9">
    <location>
        <begin position="412"/>
        <end position="458"/>
    </location>
</feature>
<evidence type="ECO:0000256" key="1">
    <source>
        <dbReference type="ARBA" id="ARBA00007664"/>
    </source>
</evidence>
<comment type="similarity">
    <text evidence="1">Belongs to the peptidase S1 family.</text>
</comment>
<keyword evidence="11" id="KW-1185">Reference proteome</keyword>
<dbReference type="RefSeq" id="WP_062715960.1">
    <property type="nucleotide sequence ID" value="NZ_KQ948924.1"/>
</dbReference>
<protein>
    <submittedName>
        <fullName evidence="10">Serine protease</fullName>
    </submittedName>
</protein>
<dbReference type="CDD" id="cd21112">
    <property type="entry name" value="alphaLP-like"/>
    <property type="match status" value="1"/>
</dbReference>
<dbReference type="Gene3D" id="2.40.10.10">
    <property type="entry name" value="Trypsin-like serine proteases"/>
    <property type="match status" value="2"/>
</dbReference>
<evidence type="ECO:0000259" key="9">
    <source>
        <dbReference type="SMART" id="SM00495"/>
    </source>
</evidence>
<sequence length="458" mass="47169">MLGRHTAAGRRTALTVFGALVLSGVTSAAAAGPPPAPVPASTAAQTLGADRPSTAVLRALERDLKLKPGQAADRLVNEAEAGVRAGRLRNSLGERFAGAWLRGTTAAELTVATTRASDVSAIQAQGAKAAVVKRTLVELRTVKEKLDKAATRVKTRETPVWYVDVPTNRVVVQATKRSAATAFIKTAGVQDEGVGIRVSAQRPRLLADLVGGQAYYIEGTARCSIGFSVTKGDQQGFASAGHCGDQGDSTTGSNMATQGTFQASTFPGKDMSWVGVNSDWTATADVEGEDDARTQVTGSVQALVGASICRSGSTTGWHCGTIEQHDTSVSYSQGTVDGVTETTVCAEPGDSGGPYLSGSQAQGVTSGGSGDCTDGGTTFYQPINPILSDFGLVLKTAAAQKGAPAPQDNGAADTWAAGRVYEAGATVTHAGVRYQCLQTHQAQGTWSPLATPALWQKV</sequence>
<dbReference type="InterPro" id="IPR001316">
    <property type="entry name" value="Pept_S1A_streptogrisin"/>
</dbReference>
<evidence type="ECO:0000256" key="6">
    <source>
        <dbReference type="ARBA" id="ARBA00023145"/>
    </source>
</evidence>
<dbReference type="GO" id="GO:0005975">
    <property type="term" value="P:carbohydrate metabolic process"/>
    <property type="evidence" value="ECO:0007669"/>
    <property type="project" value="InterPro"/>
</dbReference>
<evidence type="ECO:0000256" key="2">
    <source>
        <dbReference type="ARBA" id="ARBA00022670"/>
    </source>
</evidence>
<dbReference type="OrthoDB" id="8781117at2"/>
<comment type="caution">
    <text evidence="10">The sequence shown here is derived from an EMBL/GenBank/DDBJ whole genome shotgun (WGS) entry which is preliminary data.</text>
</comment>
<dbReference type="PRINTS" id="PR00861">
    <property type="entry name" value="ALYTICPTASE"/>
</dbReference>
<gene>
    <name evidence="10" type="ORF">AQJ67_00930</name>
</gene>
<dbReference type="InterPro" id="IPR003610">
    <property type="entry name" value="CBM5/12"/>
</dbReference>
<dbReference type="GO" id="GO:0030246">
    <property type="term" value="F:carbohydrate binding"/>
    <property type="evidence" value="ECO:0007669"/>
    <property type="project" value="InterPro"/>
</dbReference>
<proteinExistence type="inferred from homology"/>
<evidence type="ECO:0000256" key="3">
    <source>
        <dbReference type="ARBA" id="ARBA00022729"/>
    </source>
</evidence>
<evidence type="ECO:0000313" key="11">
    <source>
        <dbReference type="Proteomes" id="UP000053429"/>
    </source>
</evidence>
<dbReference type="SUPFAM" id="SSF50494">
    <property type="entry name" value="Trypsin-like serine proteases"/>
    <property type="match status" value="1"/>
</dbReference>
<reference evidence="10 11" key="1">
    <citation type="submission" date="2015-10" db="EMBL/GenBank/DDBJ databases">
        <title>Draft genome sequence of Streptomyces caeruleatus NRRL B-24802, type strain for the species Streptomyces caeruleatus.</title>
        <authorList>
            <person name="Ruckert C."/>
            <person name="Winkler A."/>
            <person name="Kalinowski J."/>
            <person name="Kampfer P."/>
            <person name="Glaeser S."/>
        </authorList>
    </citation>
    <scope>NUCLEOTIDE SEQUENCE [LARGE SCALE GENOMIC DNA]</scope>
    <source>
        <strain evidence="10 11">NRRL B-24802</strain>
    </source>
</reference>
<dbReference type="Pfam" id="PF02983">
    <property type="entry name" value="Pro_Al_protease"/>
    <property type="match status" value="1"/>
</dbReference>
<feature type="chain" id="PRO_5007107762" evidence="8">
    <location>
        <begin position="31"/>
        <end position="458"/>
    </location>
</feature>
<dbReference type="Gene3D" id="2.10.10.20">
    <property type="entry name" value="Carbohydrate-binding module superfamily 5/12"/>
    <property type="match status" value="1"/>
</dbReference>
<dbReference type="EMBL" id="LMWY01000001">
    <property type="protein sequence ID" value="KUO06555.1"/>
    <property type="molecule type" value="Genomic_DNA"/>
</dbReference>
<dbReference type="STRING" id="661399.AQJ67_00930"/>
<keyword evidence="4" id="KW-0378">Hydrolase</keyword>
<evidence type="ECO:0000256" key="5">
    <source>
        <dbReference type="ARBA" id="ARBA00022825"/>
    </source>
</evidence>
<dbReference type="SMART" id="SM00495">
    <property type="entry name" value="ChtBD3"/>
    <property type="match status" value="1"/>
</dbReference>
<dbReference type="InterPro" id="IPR004236">
    <property type="entry name" value="Pept_S1_alpha_lytic"/>
</dbReference>
<feature type="signal peptide" evidence="8">
    <location>
        <begin position="1"/>
        <end position="30"/>
    </location>
</feature>
<dbReference type="SUPFAM" id="SSF51055">
    <property type="entry name" value="Carbohydrate binding domain"/>
    <property type="match status" value="1"/>
</dbReference>
<dbReference type="GO" id="GO:0004553">
    <property type="term" value="F:hydrolase activity, hydrolyzing O-glycosyl compounds"/>
    <property type="evidence" value="ECO:0007669"/>
    <property type="project" value="InterPro"/>
</dbReference>
<dbReference type="GO" id="GO:0005576">
    <property type="term" value="C:extracellular region"/>
    <property type="evidence" value="ECO:0007669"/>
    <property type="project" value="InterPro"/>
</dbReference>
<accession>A0A101U9K3</accession>
<evidence type="ECO:0000313" key="10">
    <source>
        <dbReference type="EMBL" id="KUO06555.1"/>
    </source>
</evidence>
<keyword evidence="3 8" id="KW-0732">Signal</keyword>
<dbReference type="CDD" id="cd12214">
    <property type="entry name" value="ChiA1_BD"/>
    <property type="match status" value="1"/>
</dbReference>
<dbReference type="Proteomes" id="UP000053429">
    <property type="component" value="Unassembled WGS sequence"/>
</dbReference>